<dbReference type="GO" id="GO:0046061">
    <property type="term" value="P:dATP catabolic process"/>
    <property type="evidence" value="ECO:0007669"/>
    <property type="project" value="TreeGrafter"/>
</dbReference>
<dbReference type="GO" id="GO:0006203">
    <property type="term" value="P:dGTP catabolic process"/>
    <property type="evidence" value="ECO:0007669"/>
    <property type="project" value="TreeGrafter"/>
</dbReference>
<accession>S5ST86</accession>
<dbReference type="GO" id="GO:0046052">
    <property type="term" value="P:UTP catabolic process"/>
    <property type="evidence" value="ECO:0007669"/>
    <property type="project" value="TreeGrafter"/>
</dbReference>
<dbReference type="PANTHER" id="PTHR30522">
    <property type="entry name" value="NUCLEOSIDE TRIPHOSPHATE PYROPHOSPHOHYDROLASE"/>
    <property type="match status" value="1"/>
</dbReference>
<dbReference type="SUPFAM" id="SSF101386">
    <property type="entry name" value="all-alpha NTP pyrophosphatases"/>
    <property type="match status" value="1"/>
</dbReference>
<dbReference type="RefSeq" id="WP_020934297.1">
    <property type="nucleotide sequence ID" value="NC_021915.1"/>
</dbReference>
<protein>
    <recommendedName>
        <fullName evidence="1">NTP pyrophosphohydrolase MazG-like domain-containing protein</fullName>
    </recommendedName>
</protein>
<dbReference type="OrthoDB" id="9808939at2"/>
<dbReference type="Gene3D" id="1.10.287.1080">
    <property type="entry name" value="MazG-like"/>
    <property type="match status" value="1"/>
</dbReference>
<dbReference type="Proteomes" id="UP000015388">
    <property type="component" value="Chromosome"/>
</dbReference>
<name>S5ST86_9CORY</name>
<dbReference type="PATRIC" id="fig|1224163.3.peg.884"/>
<gene>
    <name evidence="2" type="ORF">B841_04425</name>
</gene>
<dbReference type="AlphaFoldDB" id="S5ST86"/>
<dbReference type="GO" id="GO:0046076">
    <property type="term" value="P:dTTP catabolic process"/>
    <property type="evidence" value="ECO:0007669"/>
    <property type="project" value="TreeGrafter"/>
</dbReference>
<dbReference type="GO" id="GO:0047429">
    <property type="term" value="F:nucleoside triphosphate diphosphatase activity"/>
    <property type="evidence" value="ECO:0007669"/>
    <property type="project" value="TreeGrafter"/>
</dbReference>
<proteinExistence type="predicted"/>
<dbReference type="HOGENOM" id="CLU_038356_3_2_11"/>
<dbReference type="GO" id="GO:0046081">
    <property type="term" value="P:dUTP catabolic process"/>
    <property type="evidence" value="ECO:0007669"/>
    <property type="project" value="TreeGrafter"/>
</dbReference>
<dbReference type="KEGG" id="cmd:B841_04425"/>
<dbReference type="InterPro" id="IPR048015">
    <property type="entry name" value="NTP-PPase_MazG-like_N"/>
</dbReference>
<evidence type="ECO:0000313" key="2">
    <source>
        <dbReference type="EMBL" id="AGS34364.1"/>
    </source>
</evidence>
<feature type="domain" description="NTP pyrophosphohydrolase MazG-like" evidence="1">
    <location>
        <begin position="105"/>
        <end position="179"/>
    </location>
</feature>
<sequence>MTVLLLDPRWPTLIPLEAQGQLETPVTYTSEVPIAVRWNFEGLLAGEDVTGRGTLVTTDADDPDAAARIRRGERLIEAVSRQDTVFEAQRIMAKAVRQGQWEAGQSHASLLPYLQEEAEEFAEAVRTGASDAQLLAELGDVLLQVLFHAEIASRRSAFTFDDVAGAFVAKMRSRAPYLFDGTTGLVGEDEQNRLWAQGKRNERDSGEGQS</sequence>
<dbReference type="CDD" id="cd11528">
    <property type="entry name" value="NTP-PPase_MazG_Nterm"/>
    <property type="match status" value="1"/>
</dbReference>
<dbReference type="PANTHER" id="PTHR30522:SF0">
    <property type="entry name" value="NUCLEOSIDE TRIPHOSPHATE PYROPHOSPHOHYDROLASE"/>
    <property type="match status" value="1"/>
</dbReference>
<dbReference type="GO" id="GO:0046047">
    <property type="term" value="P:TTP catabolic process"/>
    <property type="evidence" value="ECO:0007669"/>
    <property type="project" value="TreeGrafter"/>
</dbReference>
<organism evidence="2 3">
    <name type="scientific">Corynebacterium maris DSM 45190</name>
    <dbReference type="NCBI Taxonomy" id="1224163"/>
    <lineage>
        <taxon>Bacteria</taxon>
        <taxon>Bacillati</taxon>
        <taxon>Actinomycetota</taxon>
        <taxon>Actinomycetes</taxon>
        <taxon>Mycobacteriales</taxon>
        <taxon>Corynebacteriaceae</taxon>
        <taxon>Corynebacterium</taxon>
    </lineage>
</organism>
<dbReference type="InterPro" id="IPR011551">
    <property type="entry name" value="NTP_PyrPHydrolase_MazG"/>
</dbReference>
<dbReference type="STRING" id="1224163.B841_04425"/>
<reference evidence="2 3" key="1">
    <citation type="submission" date="2012-11" db="EMBL/GenBank/DDBJ databases">
        <title>The complete genome sequence of Corynebacterium maris Coryn-1 (=DSM 45190).</title>
        <authorList>
            <person name="Schaffert L."/>
            <person name="Albersmeier A."/>
            <person name="Kalinowski J."/>
            <person name="Ruckert C."/>
        </authorList>
    </citation>
    <scope>NUCLEOTIDE SEQUENCE [LARGE SCALE GENOMIC DNA]</scope>
    <source>
        <strain evidence="3">Coryn-1</strain>
    </source>
</reference>
<evidence type="ECO:0000313" key="3">
    <source>
        <dbReference type="Proteomes" id="UP000015388"/>
    </source>
</evidence>
<dbReference type="InterPro" id="IPR004518">
    <property type="entry name" value="MazG-like_dom"/>
</dbReference>
<dbReference type="EMBL" id="CP003924">
    <property type="protein sequence ID" value="AGS34364.1"/>
    <property type="molecule type" value="Genomic_DNA"/>
</dbReference>
<keyword evidence="3" id="KW-1185">Reference proteome</keyword>
<dbReference type="eggNOG" id="COG1694">
    <property type="taxonomic scope" value="Bacteria"/>
</dbReference>
<dbReference type="Pfam" id="PF03819">
    <property type="entry name" value="MazG"/>
    <property type="match status" value="1"/>
</dbReference>
<evidence type="ECO:0000259" key="1">
    <source>
        <dbReference type="Pfam" id="PF03819"/>
    </source>
</evidence>